<accession>A0ABP6M1K0</accession>
<dbReference type="InterPro" id="IPR027417">
    <property type="entry name" value="P-loop_NTPase"/>
</dbReference>
<dbReference type="EMBL" id="BAAAVT010000017">
    <property type="protein sequence ID" value="GAA3072082.1"/>
    <property type="molecule type" value="Genomic_DNA"/>
</dbReference>
<organism evidence="3 4">
    <name type="scientific">Nesterenkonia aethiopica</name>
    <dbReference type="NCBI Taxonomy" id="269144"/>
    <lineage>
        <taxon>Bacteria</taxon>
        <taxon>Bacillati</taxon>
        <taxon>Actinomycetota</taxon>
        <taxon>Actinomycetes</taxon>
        <taxon>Micrococcales</taxon>
        <taxon>Micrococcaceae</taxon>
        <taxon>Nesterenkonia</taxon>
    </lineage>
</organism>
<dbReference type="InterPro" id="IPR050625">
    <property type="entry name" value="ParA/MinD_ATPase"/>
</dbReference>
<dbReference type="SUPFAM" id="SSF52540">
    <property type="entry name" value="P-loop containing nucleoside triphosphate hydrolases"/>
    <property type="match status" value="1"/>
</dbReference>
<feature type="domain" description="CobQ/CobB/MinD/ParA nucleotide binding" evidence="2">
    <location>
        <begin position="284"/>
        <end position="506"/>
    </location>
</feature>
<evidence type="ECO:0000313" key="3">
    <source>
        <dbReference type="EMBL" id="GAA3072082.1"/>
    </source>
</evidence>
<dbReference type="PANTHER" id="PTHR43384">
    <property type="entry name" value="SEPTUM SITE-DETERMINING PROTEIN MIND HOMOLOG, CHLOROPLASTIC-RELATED"/>
    <property type="match status" value="1"/>
</dbReference>
<dbReference type="PANTHER" id="PTHR43384:SF13">
    <property type="entry name" value="SLR0110 PROTEIN"/>
    <property type="match status" value="1"/>
</dbReference>
<evidence type="ECO:0000259" key="2">
    <source>
        <dbReference type="Pfam" id="PF01656"/>
    </source>
</evidence>
<dbReference type="Proteomes" id="UP001500236">
    <property type="component" value="Unassembled WGS sequence"/>
</dbReference>
<name>A0ABP6M1K0_9MICC</name>
<dbReference type="RefSeq" id="WP_344682677.1">
    <property type="nucleotide sequence ID" value="NZ_BAAAVT010000017.1"/>
</dbReference>
<feature type="region of interest" description="Disordered" evidence="1">
    <location>
        <begin position="137"/>
        <end position="175"/>
    </location>
</feature>
<keyword evidence="4" id="KW-1185">Reference proteome</keyword>
<evidence type="ECO:0000256" key="1">
    <source>
        <dbReference type="SAM" id="MobiDB-lite"/>
    </source>
</evidence>
<protein>
    <recommendedName>
        <fullName evidence="2">CobQ/CobB/MinD/ParA nucleotide binding domain-containing protein</fullName>
    </recommendedName>
</protein>
<evidence type="ECO:0000313" key="4">
    <source>
        <dbReference type="Proteomes" id="UP001500236"/>
    </source>
</evidence>
<dbReference type="Pfam" id="PF01656">
    <property type="entry name" value="CbiA"/>
    <property type="match status" value="1"/>
</dbReference>
<feature type="compositionally biased region" description="Basic and acidic residues" evidence="1">
    <location>
        <begin position="208"/>
        <end position="217"/>
    </location>
</feature>
<feature type="region of interest" description="Disordered" evidence="1">
    <location>
        <begin position="188"/>
        <end position="284"/>
    </location>
</feature>
<comment type="caution">
    <text evidence="3">The sequence shown here is derived from an EMBL/GenBank/DDBJ whole genome shotgun (WGS) entry which is preliminary data.</text>
</comment>
<gene>
    <name evidence="3" type="ORF">GCM10010529_25240</name>
</gene>
<sequence>MRRCSVITAGHLQRDHIAAVEGLHGPVTIDRRCADLAELVAAARTGMADAVLIIGETETITGSLLTEFTEPGLVVVAVSDVSEDRARLRALGIVALPDTVDAKTLTDALRGLPVPEQSAEEDLLGAPAAVGKELDDVPVDPEDVQAPAVHDSGAESEAPSGRTQEGEGAPGGQHPLDAELAELLSAAETTRSRREAASAEPTQEEPTQEEHTPDDRPLAAAGTGSARDDDAVRAAGAARRGTTGRDDAGPQNADLRAAAEEDAGQEDSGAALRRPGITTVWGAPGSPGRTTVAVNLAAELALTGARVLLIDADTVASSAATHLGLLEESAGLAQACRQADLGRLDAARLRRALTVVDICGYRLHLLTGLPRADRWPELRGGALRQVLQRAARDFSHVVVDVAAPTEHDEELTFDTRAPQRHAATITAVEEADTLLAVGGPDPVSFPRLVKALDDLRLNLPQAPEPQVLINQIRREAVGRAPEDQLREAWDRFGSGEALETFLPWDRAACDDALLTGRVLAESAPQSALRHAIADLAGATLPTRRRRLLRR</sequence>
<proteinExistence type="predicted"/>
<dbReference type="Gene3D" id="3.40.50.300">
    <property type="entry name" value="P-loop containing nucleotide triphosphate hydrolases"/>
    <property type="match status" value="1"/>
</dbReference>
<reference evidence="4" key="1">
    <citation type="journal article" date="2019" name="Int. J. Syst. Evol. Microbiol.">
        <title>The Global Catalogue of Microorganisms (GCM) 10K type strain sequencing project: providing services to taxonomists for standard genome sequencing and annotation.</title>
        <authorList>
            <consortium name="The Broad Institute Genomics Platform"/>
            <consortium name="The Broad Institute Genome Sequencing Center for Infectious Disease"/>
            <person name="Wu L."/>
            <person name="Ma J."/>
        </authorList>
    </citation>
    <scope>NUCLEOTIDE SEQUENCE [LARGE SCALE GENOMIC DNA]</scope>
    <source>
        <strain evidence="4">JCM 14309</strain>
    </source>
</reference>
<dbReference type="InterPro" id="IPR002586">
    <property type="entry name" value="CobQ/CobB/MinD/ParA_Nub-bd_dom"/>
</dbReference>